<reference evidence="1" key="1">
    <citation type="submission" date="2022-04" db="EMBL/GenBank/DDBJ databases">
        <title>A functionally conserved STORR gene fusion in Papaver species that diverged 16.8 million years ago.</title>
        <authorList>
            <person name="Catania T."/>
        </authorList>
    </citation>
    <scope>NUCLEOTIDE SEQUENCE</scope>
    <source>
        <strain evidence="1">S-188037</strain>
    </source>
</reference>
<proteinExistence type="predicted"/>
<evidence type="ECO:0000313" key="2">
    <source>
        <dbReference type="Proteomes" id="UP001202328"/>
    </source>
</evidence>
<accession>A0AAD4TEG8</accession>
<name>A0AAD4TEG8_9MAGN</name>
<protein>
    <submittedName>
        <fullName evidence="1">Uncharacterized protein</fullName>
    </submittedName>
</protein>
<comment type="caution">
    <text evidence="1">The sequence shown here is derived from an EMBL/GenBank/DDBJ whole genome shotgun (WGS) entry which is preliminary data.</text>
</comment>
<gene>
    <name evidence="1" type="ORF">MKW98_017671</name>
</gene>
<keyword evidence="2" id="KW-1185">Reference proteome</keyword>
<dbReference type="AlphaFoldDB" id="A0AAD4TEG8"/>
<dbReference type="EMBL" id="JAJJMB010002020">
    <property type="protein sequence ID" value="KAI3953847.1"/>
    <property type="molecule type" value="Genomic_DNA"/>
</dbReference>
<evidence type="ECO:0000313" key="1">
    <source>
        <dbReference type="EMBL" id="KAI3953847.1"/>
    </source>
</evidence>
<organism evidence="1 2">
    <name type="scientific">Papaver atlanticum</name>
    <dbReference type="NCBI Taxonomy" id="357466"/>
    <lineage>
        <taxon>Eukaryota</taxon>
        <taxon>Viridiplantae</taxon>
        <taxon>Streptophyta</taxon>
        <taxon>Embryophyta</taxon>
        <taxon>Tracheophyta</taxon>
        <taxon>Spermatophyta</taxon>
        <taxon>Magnoliopsida</taxon>
        <taxon>Ranunculales</taxon>
        <taxon>Papaveraceae</taxon>
        <taxon>Papaveroideae</taxon>
        <taxon>Papaver</taxon>
    </lineage>
</organism>
<dbReference type="Proteomes" id="UP001202328">
    <property type="component" value="Unassembled WGS sequence"/>
</dbReference>
<sequence>MAMMLLNFNLRPRKSSLLAFRMFRHSGTGKIPHNAVVHSQTALATWCGILHPISRENEFGIQSSVLGASLPLHHSQREIFGICWIYGDLLCCVSSLRFQGCQVPSKEEKGISQLEKAFVKHLIYYHILLKDELPKEQKTKKESSGGDTAYLLVSMGLENLSIAFEVIEASSIRALNFTRGVRVISLYVKEYGPDRIYYQLRPNFMQNISIVQTQHIIFPTKNGAYLPI</sequence>